<dbReference type="RefSeq" id="WP_181614545.1">
    <property type="nucleotide sequence ID" value="NZ_BAABAM010000011.1"/>
</dbReference>
<dbReference type="AlphaFoldDB" id="A0A7W0CRH9"/>
<reference evidence="2 3" key="1">
    <citation type="submission" date="2020-07" db="EMBL/GenBank/DDBJ databases">
        <title>Genomic Encyclopedia of Type Strains, Phase IV (KMG-IV): sequencing the most valuable type-strain genomes for metagenomic binning, comparative biology and taxonomic classification.</title>
        <authorList>
            <person name="Goeker M."/>
        </authorList>
    </citation>
    <scope>NUCLEOTIDE SEQUENCE [LARGE SCALE GENOMIC DNA]</scope>
    <source>
        <strain evidence="2 3">DSM 45533</strain>
    </source>
</reference>
<name>A0A7W0CRH9_9ACTN</name>
<proteinExistence type="predicted"/>
<organism evidence="2 3">
    <name type="scientific">Nonomuraea soli</name>
    <dbReference type="NCBI Taxonomy" id="1032476"/>
    <lineage>
        <taxon>Bacteria</taxon>
        <taxon>Bacillati</taxon>
        <taxon>Actinomycetota</taxon>
        <taxon>Actinomycetes</taxon>
        <taxon>Streptosporangiales</taxon>
        <taxon>Streptosporangiaceae</taxon>
        <taxon>Nonomuraea</taxon>
    </lineage>
</organism>
<evidence type="ECO:0000256" key="1">
    <source>
        <dbReference type="SAM" id="SignalP"/>
    </source>
</evidence>
<evidence type="ECO:0008006" key="4">
    <source>
        <dbReference type="Google" id="ProtNLM"/>
    </source>
</evidence>
<dbReference type="Proteomes" id="UP000530928">
    <property type="component" value="Unassembled WGS sequence"/>
</dbReference>
<accession>A0A7W0CRH9</accession>
<keyword evidence="3" id="KW-1185">Reference proteome</keyword>
<evidence type="ECO:0000313" key="3">
    <source>
        <dbReference type="Proteomes" id="UP000530928"/>
    </source>
</evidence>
<feature type="chain" id="PRO_5030790671" description="BcpO-related WXXGXW repeat protein" evidence="1">
    <location>
        <begin position="32"/>
        <end position="117"/>
    </location>
</feature>
<feature type="signal peptide" evidence="1">
    <location>
        <begin position="1"/>
        <end position="31"/>
    </location>
</feature>
<comment type="caution">
    <text evidence="2">The sequence shown here is derived from an EMBL/GenBank/DDBJ whole genome shotgun (WGS) entry which is preliminary data.</text>
</comment>
<sequence length="117" mass="13279">MSKFRTRFAAAALIAALTGGFIELGATSASAATSASPRTTVSTGQSSMAPVTAKPCWRFKKAKKRRHCYNKRSSWGWGWGWWGWKHRGCGSKKVVISVRNGNWHIKRYRKCGWRSWW</sequence>
<protein>
    <recommendedName>
        <fullName evidence="4">BcpO-related WXXGXW repeat protein</fullName>
    </recommendedName>
</protein>
<keyword evidence="1" id="KW-0732">Signal</keyword>
<gene>
    <name evidence="2" type="ORF">HNR30_007245</name>
</gene>
<dbReference type="EMBL" id="JACDUR010000007">
    <property type="protein sequence ID" value="MBA2895859.1"/>
    <property type="molecule type" value="Genomic_DNA"/>
</dbReference>
<evidence type="ECO:0000313" key="2">
    <source>
        <dbReference type="EMBL" id="MBA2895859.1"/>
    </source>
</evidence>